<dbReference type="EMBL" id="MWWW01000025">
    <property type="protein sequence ID" value="OZG57751.1"/>
    <property type="molecule type" value="Genomic_DNA"/>
</dbReference>
<feature type="chain" id="PRO_5044571780" description="Lipoprotein" evidence="1">
    <location>
        <begin position="25"/>
        <end position="195"/>
    </location>
</feature>
<dbReference type="Proteomes" id="UP000410049">
    <property type="component" value="Unassembled WGS sequence"/>
</dbReference>
<evidence type="ECO:0000313" key="2">
    <source>
        <dbReference type="EMBL" id="KAA8827777.1"/>
    </source>
</evidence>
<dbReference type="AlphaFoldDB" id="A0A261FF01"/>
<reference evidence="2 5" key="2">
    <citation type="journal article" date="2019" name="Syst. Appl. Microbiol.">
        <title>Characterization of Bifidobacterium species in feaces of the Egyptian fruit bat: Description of B. vespertilionis sp. nov. and B. rousetti sp. nov.</title>
        <authorList>
            <person name="Modesto M."/>
            <person name="Satti M."/>
            <person name="Watanabe K."/>
            <person name="Puglisi E."/>
            <person name="Morelli L."/>
            <person name="Huang C.-H."/>
            <person name="Liou J.-S."/>
            <person name="Miyashita M."/>
            <person name="Tamura T."/>
            <person name="Saito S."/>
            <person name="Mori K."/>
            <person name="Huang L."/>
            <person name="Sciavilla P."/>
            <person name="Sandri C."/>
            <person name="Spiezio C."/>
            <person name="Vitali F."/>
            <person name="Cavalieri D."/>
            <person name="Perpetuini G."/>
            <person name="Tofalo R."/>
            <person name="Bonetti A."/>
            <person name="Arita M."/>
            <person name="Mattarelli P."/>
        </authorList>
    </citation>
    <scope>NUCLEOTIDE SEQUENCE [LARGE SCALE GENOMIC DNA]</scope>
    <source>
        <strain evidence="2 5">RST17</strain>
    </source>
</reference>
<organism evidence="3 4">
    <name type="scientific">Bifidobacterium myosotis</name>
    <dbReference type="NCBI Taxonomy" id="1630166"/>
    <lineage>
        <taxon>Bacteria</taxon>
        <taxon>Bacillati</taxon>
        <taxon>Actinomycetota</taxon>
        <taxon>Actinomycetes</taxon>
        <taxon>Bifidobacteriales</taxon>
        <taxon>Bifidobacteriaceae</taxon>
        <taxon>Bifidobacterium</taxon>
    </lineage>
</organism>
<evidence type="ECO:0000313" key="3">
    <source>
        <dbReference type="EMBL" id="OZG57751.1"/>
    </source>
</evidence>
<comment type="caution">
    <text evidence="3">The sequence shown here is derived from an EMBL/GenBank/DDBJ whole genome shotgun (WGS) entry which is preliminary data.</text>
</comment>
<dbReference type="OrthoDB" id="3239146at2"/>
<evidence type="ECO:0000256" key="1">
    <source>
        <dbReference type="SAM" id="SignalP"/>
    </source>
</evidence>
<evidence type="ECO:0000313" key="4">
    <source>
        <dbReference type="Proteomes" id="UP000216871"/>
    </source>
</evidence>
<sequence length="195" mass="20870">MSRAKKMLAAVMVLMLLSSLSACGGILRKGETAQEKAETQKEIEDAVRKSGIHGLPDGLKGSCVGDNPNLSSVSLETTGQYLSVEIPTPLMTANESLTYSIMFSDNMYNRSTQVGFKKVFATGDYVRFVYDMSGSTGQKTYPGDFATDFSAEKFSTRIPDSAIKGSEGVKWVAYLSVDGNDVATCPADGNSATLQ</sequence>
<dbReference type="Proteomes" id="UP000216871">
    <property type="component" value="Unassembled WGS sequence"/>
</dbReference>
<reference evidence="3 4" key="1">
    <citation type="journal article" date="2017" name="BMC Genomics">
        <title>Comparative genomic and phylogenomic analyses of the Bifidobacteriaceae family.</title>
        <authorList>
            <person name="Lugli G.A."/>
            <person name="Milani C."/>
            <person name="Turroni F."/>
            <person name="Duranti S."/>
            <person name="Mancabelli L."/>
            <person name="Mangifesta M."/>
            <person name="Ferrario C."/>
            <person name="Modesto M."/>
            <person name="Mattarelli P."/>
            <person name="Jiri K."/>
            <person name="van Sinderen D."/>
            <person name="Ventura M."/>
        </authorList>
    </citation>
    <scope>NUCLEOTIDE SEQUENCE [LARGE SCALE GENOMIC DNA]</scope>
    <source>
        <strain evidence="3 4">DSM 100196</strain>
    </source>
</reference>
<proteinExistence type="predicted"/>
<dbReference type="EMBL" id="RZUH01000005">
    <property type="protein sequence ID" value="KAA8827777.1"/>
    <property type="molecule type" value="Genomic_DNA"/>
</dbReference>
<name>A0A261FF01_9BIFI</name>
<evidence type="ECO:0000313" key="5">
    <source>
        <dbReference type="Proteomes" id="UP000410049"/>
    </source>
</evidence>
<keyword evidence="1" id="KW-0732">Signal</keyword>
<accession>A0A261FF01</accession>
<feature type="signal peptide" evidence="1">
    <location>
        <begin position="1"/>
        <end position="24"/>
    </location>
</feature>
<gene>
    <name evidence="3" type="ORF">BMYO_1824</name>
    <name evidence="2" type="ORF">EMO91_08080</name>
</gene>
<evidence type="ECO:0008006" key="6">
    <source>
        <dbReference type="Google" id="ProtNLM"/>
    </source>
</evidence>
<keyword evidence="4" id="KW-1185">Reference proteome</keyword>
<protein>
    <recommendedName>
        <fullName evidence="6">Lipoprotein</fullName>
    </recommendedName>
</protein>
<dbReference type="RefSeq" id="WP_143249161.1">
    <property type="nucleotide sequence ID" value="NZ_MWWW01000025.1"/>
</dbReference>
<dbReference type="PROSITE" id="PS51257">
    <property type="entry name" value="PROKAR_LIPOPROTEIN"/>
    <property type="match status" value="1"/>
</dbReference>